<evidence type="ECO:0000256" key="8">
    <source>
        <dbReference type="ARBA" id="ARBA00023273"/>
    </source>
</evidence>
<comment type="function">
    <text evidence="9">Essential for sperm motility and is involved in the regulation of the beating frequency of motile cilia on the epithelial cells of the respiratory tract. Required for the establishment of radial spokes in sperm flagella.</text>
</comment>
<reference evidence="10" key="2">
    <citation type="submission" date="2025-08" db="UniProtKB">
        <authorList>
            <consortium name="Ensembl"/>
        </authorList>
    </citation>
    <scope>IDENTIFICATION</scope>
</reference>
<name>A0A8C4RHR8_ERPCA</name>
<dbReference type="GO" id="GO:0007288">
    <property type="term" value="P:sperm axoneme assembly"/>
    <property type="evidence" value="ECO:0007669"/>
    <property type="project" value="TreeGrafter"/>
</dbReference>
<dbReference type="Proteomes" id="UP000694620">
    <property type="component" value="Chromosome 3"/>
</dbReference>
<keyword evidence="8" id="KW-0966">Cell projection</keyword>
<dbReference type="PANTHER" id="PTHR21442:SF0">
    <property type="entry name" value="CILIA- AND FLAGELLA-ASSOCIATED PROTEIN 206"/>
    <property type="match status" value="1"/>
</dbReference>
<dbReference type="GO" id="GO:0005930">
    <property type="term" value="C:axoneme"/>
    <property type="evidence" value="ECO:0007669"/>
    <property type="project" value="UniProtKB-SubCell"/>
</dbReference>
<keyword evidence="11" id="KW-1185">Reference proteome</keyword>
<dbReference type="PANTHER" id="PTHR21442">
    <property type="entry name" value="CILIA- AND FLAGELLA-ASSOCIATED PROTEIN 206"/>
    <property type="match status" value="1"/>
</dbReference>
<protein>
    <recommendedName>
        <fullName evidence="3">Cilia- and flagella-associated protein 206</fullName>
    </recommendedName>
</protein>
<sequence>TSVIYIQTYLERIRQELKSRLGEFLYYCPVSLALDKELVDCSVSPSLQFAAEFHGHYYKMASTEYLQKFLETPEKFVPPLAPYPLPPMNMLPKRLTTAAVKAMFPRQAEMMGFCPVTFLDGNLRYEALVAGTIEYAVEYRGKIFIFENEEKLDKFMRKPEIYWNLKLPHKLPPKKEPVLLTSLPMLGYLEQGVATAIIKALTAVGCLKPKYPFMSMKKSALLYTAYHLKAFNPKNSTYVRKKYKKKMEQFEDGCQLISYLGSIMTSRYKEPKERPNDFDHKLEIFLALKGTQPALSLVI</sequence>
<dbReference type="GO" id="GO:0036064">
    <property type="term" value="C:ciliary basal body"/>
    <property type="evidence" value="ECO:0007669"/>
    <property type="project" value="TreeGrafter"/>
</dbReference>
<keyword evidence="5" id="KW-0970">Cilium biogenesis/degradation</keyword>
<evidence type="ECO:0000256" key="1">
    <source>
        <dbReference type="ARBA" id="ARBA00004430"/>
    </source>
</evidence>
<dbReference type="InterPro" id="IPR021897">
    <property type="entry name" value="FAP206"/>
</dbReference>
<evidence type="ECO:0000313" key="11">
    <source>
        <dbReference type="Proteomes" id="UP000694620"/>
    </source>
</evidence>
<dbReference type="GO" id="GO:0003356">
    <property type="term" value="P:regulation of cilium beat frequency"/>
    <property type="evidence" value="ECO:0007669"/>
    <property type="project" value="TreeGrafter"/>
</dbReference>
<evidence type="ECO:0000256" key="9">
    <source>
        <dbReference type="ARBA" id="ARBA00045321"/>
    </source>
</evidence>
<dbReference type="GO" id="GO:1901317">
    <property type="term" value="P:regulation of flagellated sperm motility"/>
    <property type="evidence" value="ECO:0007669"/>
    <property type="project" value="TreeGrafter"/>
</dbReference>
<organism evidence="10 11">
    <name type="scientific">Erpetoichthys calabaricus</name>
    <name type="common">Rope fish</name>
    <name type="synonym">Calamoichthys calabaricus</name>
    <dbReference type="NCBI Taxonomy" id="27687"/>
    <lineage>
        <taxon>Eukaryota</taxon>
        <taxon>Metazoa</taxon>
        <taxon>Chordata</taxon>
        <taxon>Craniata</taxon>
        <taxon>Vertebrata</taxon>
        <taxon>Euteleostomi</taxon>
        <taxon>Actinopterygii</taxon>
        <taxon>Polypteriformes</taxon>
        <taxon>Polypteridae</taxon>
        <taxon>Erpetoichthys</taxon>
    </lineage>
</organism>
<evidence type="ECO:0000313" key="10">
    <source>
        <dbReference type="Ensembl" id="ENSECRP00000000849.1"/>
    </source>
</evidence>
<evidence type="ECO:0000256" key="6">
    <source>
        <dbReference type="ARBA" id="ARBA00023069"/>
    </source>
</evidence>
<keyword evidence="4" id="KW-0963">Cytoplasm</keyword>
<dbReference type="AlphaFoldDB" id="A0A8C4RHR8"/>
<reference evidence="10" key="1">
    <citation type="submission" date="2021-06" db="EMBL/GenBank/DDBJ databases">
        <authorList>
            <consortium name="Wellcome Sanger Institute Data Sharing"/>
        </authorList>
    </citation>
    <scope>NUCLEOTIDE SEQUENCE [LARGE SCALE GENOMIC DNA]</scope>
</reference>
<keyword evidence="7" id="KW-0206">Cytoskeleton</keyword>
<evidence type="ECO:0000256" key="5">
    <source>
        <dbReference type="ARBA" id="ARBA00022794"/>
    </source>
</evidence>
<comment type="subcellular location">
    <subcellularLocation>
        <location evidence="1">Cytoplasm</location>
        <location evidence="1">Cytoskeleton</location>
        <location evidence="1">Cilium axoneme</location>
    </subcellularLocation>
</comment>
<evidence type="ECO:0000256" key="3">
    <source>
        <dbReference type="ARBA" id="ARBA00021602"/>
    </source>
</evidence>
<evidence type="ECO:0000256" key="4">
    <source>
        <dbReference type="ARBA" id="ARBA00022490"/>
    </source>
</evidence>
<keyword evidence="6" id="KW-0969">Cilium</keyword>
<proteinExistence type="inferred from homology"/>
<dbReference type="Ensembl" id="ENSECRT00000000868.1">
    <property type="protein sequence ID" value="ENSECRP00000000849.1"/>
    <property type="gene ID" value="ENSECRG00000000561.1"/>
</dbReference>
<dbReference type="GeneTree" id="ENSGT00740000115564"/>
<accession>A0A8C4RHR8</accession>
<reference evidence="10" key="3">
    <citation type="submission" date="2025-09" db="UniProtKB">
        <authorList>
            <consortium name="Ensembl"/>
        </authorList>
    </citation>
    <scope>IDENTIFICATION</scope>
</reference>
<comment type="similarity">
    <text evidence="2">Belongs to the CFAP206 family.</text>
</comment>
<evidence type="ECO:0000256" key="2">
    <source>
        <dbReference type="ARBA" id="ARBA00010500"/>
    </source>
</evidence>
<evidence type="ECO:0000256" key="7">
    <source>
        <dbReference type="ARBA" id="ARBA00023212"/>
    </source>
</evidence>